<evidence type="ECO:0000313" key="10">
    <source>
        <dbReference type="EMBL" id="SMB26993.1"/>
    </source>
</evidence>
<dbReference type="Gene3D" id="2.60.120.10">
    <property type="entry name" value="Jelly Rolls"/>
    <property type="match status" value="1"/>
</dbReference>
<dbReference type="AlphaFoldDB" id="A0A7Z7MVG4"/>
<protein>
    <submittedName>
        <fullName evidence="10">Cyclic nucleotide-binding protein</fullName>
    </submittedName>
</protein>
<dbReference type="InterPro" id="IPR036388">
    <property type="entry name" value="WH-like_DNA-bd_sf"/>
</dbReference>
<evidence type="ECO:0000256" key="6">
    <source>
        <dbReference type="ARBA" id="ARBA00023136"/>
    </source>
</evidence>
<reference evidence="10" key="1">
    <citation type="submission" date="2017-03" db="EMBL/GenBank/DDBJ databases">
        <authorList>
            <consortium name="AG Boll"/>
        </authorList>
    </citation>
    <scope>NUCLEOTIDE SEQUENCE [LARGE SCALE GENOMIC DNA]</scope>
    <source>
        <strain evidence="10">Chol</strain>
    </source>
</reference>
<evidence type="ECO:0000256" key="1">
    <source>
        <dbReference type="ARBA" id="ARBA00004141"/>
    </source>
</evidence>
<dbReference type="SMART" id="SM00419">
    <property type="entry name" value="HTH_CRP"/>
    <property type="match status" value="1"/>
</dbReference>
<dbReference type="Pfam" id="PF13545">
    <property type="entry name" value="HTH_Crp_2"/>
    <property type="match status" value="1"/>
</dbReference>
<evidence type="ECO:0000256" key="2">
    <source>
        <dbReference type="ARBA" id="ARBA00022692"/>
    </source>
</evidence>
<evidence type="ECO:0000313" key="11">
    <source>
        <dbReference type="Proteomes" id="UP000242886"/>
    </source>
</evidence>
<dbReference type="Proteomes" id="UP000242886">
    <property type="component" value="Chromosome SDENCHOL"/>
</dbReference>
<dbReference type="InterPro" id="IPR029095">
    <property type="entry name" value="NarX-like_N"/>
</dbReference>
<comment type="subcellular location">
    <subcellularLocation>
        <location evidence="1">Membrane</location>
        <topology evidence="1">Multi-pass membrane protein</topology>
    </subcellularLocation>
</comment>
<organism evidence="10 11">
    <name type="scientific">Sterolibacterium denitrificans</name>
    <dbReference type="NCBI Taxonomy" id="157592"/>
    <lineage>
        <taxon>Bacteria</taxon>
        <taxon>Pseudomonadati</taxon>
        <taxon>Pseudomonadota</taxon>
        <taxon>Betaproteobacteria</taxon>
        <taxon>Nitrosomonadales</taxon>
        <taxon>Sterolibacteriaceae</taxon>
        <taxon>Sterolibacterium</taxon>
    </lineage>
</organism>
<dbReference type="SMART" id="SM00100">
    <property type="entry name" value="cNMP"/>
    <property type="match status" value="1"/>
</dbReference>
<dbReference type="EMBL" id="LT837803">
    <property type="protein sequence ID" value="SMB26993.1"/>
    <property type="molecule type" value="Genomic_DNA"/>
</dbReference>
<keyword evidence="2" id="KW-0812">Transmembrane</keyword>
<dbReference type="InterPro" id="IPR018490">
    <property type="entry name" value="cNMP-bd_dom_sf"/>
</dbReference>
<dbReference type="Pfam" id="PF13675">
    <property type="entry name" value="PilJ"/>
    <property type="match status" value="1"/>
</dbReference>
<dbReference type="InterPro" id="IPR000595">
    <property type="entry name" value="cNMP-bd_dom"/>
</dbReference>
<feature type="domain" description="HTH crp-type" evidence="9">
    <location>
        <begin position="145"/>
        <end position="217"/>
    </location>
</feature>
<proteinExistence type="predicted"/>
<dbReference type="InterPro" id="IPR014710">
    <property type="entry name" value="RmlC-like_jellyroll"/>
</dbReference>
<dbReference type="PANTHER" id="PTHR24567:SF26">
    <property type="entry name" value="REGULATORY PROTEIN YEIL"/>
    <property type="match status" value="1"/>
</dbReference>
<dbReference type="InterPro" id="IPR036390">
    <property type="entry name" value="WH_DNA-bd_sf"/>
</dbReference>
<keyword evidence="5" id="KW-0238">DNA-binding</keyword>
<sequence length="496" mass="55229">MKIREILNGMPLFSGLSAEQLEMLAHASHKMRFGKAQTLLRAGHVPDALYHVLAGHLKRTVTSGSGEKVLDLVFPGQSFGEAELLAERPSVSDAVAIEPGLLLCIDARALREVVRTSQPLALRLLANLAQRQIDTETDVLASRSLNGCQRSLDYLILQAGGLSGARGETRLVLPTSKQLIAARLGLTPETFSRSLRELFDAGLIVVDGRHILLQNERIIRNLLGHAGGHAQDWSHDCNRPHALRNVVLPGDARLPHRVSQGTTNKAARLRMLSQRMAKSWLMLGRNVLPQRARSMLNQSVDEFEQQLGELAGLSVSKEVRAAHGTVLALWQSYKVLLDSPPTPQNARKLFSLNEKVLSAAHHLMLAFEDSTNAHDDRLLALASRGRLLSQRMAKFYMFLEWKPYGISSSKCQDELRHAMQEFETGLALLIEEVRDHPQIRSQIDHAMRQWHFMRSALSDAEHDAPDHLTATVCTFSERLLKKMDTAIALYEKKQAA</sequence>
<keyword evidence="6" id="KW-0472">Membrane</keyword>
<evidence type="ECO:0000256" key="3">
    <source>
        <dbReference type="ARBA" id="ARBA00022989"/>
    </source>
</evidence>
<evidence type="ECO:0000256" key="5">
    <source>
        <dbReference type="ARBA" id="ARBA00023125"/>
    </source>
</evidence>
<dbReference type="SUPFAM" id="SSF46785">
    <property type="entry name" value="Winged helix' DNA-binding domain"/>
    <property type="match status" value="1"/>
</dbReference>
<dbReference type="SUPFAM" id="SSF51206">
    <property type="entry name" value="cAMP-binding domain-like"/>
    <property type="match status" value="1"/>
</dbReference>
<keyword evidence="7" id="KW-0804">Transcription</keyword>
<dbReference type="Pfam" id="PF00027">
    <property type="entry name" value="cNMP_binding"/>
    <property type="match status" value="1"/>
</dbReference>
<dbReference type="GO" id="GO:0016020">
    <property type="term" value="C:membrane"/>
    <property type="evidence" value="ECO:0007669"/>
    <property type="project" value="UniProtKB-SubCell"/>
</dbReference>
<evidence type="ECO:0000259" key="9">
    <source>
        <dbReference type="PROSITE" id="PS51063"/>
    </source>
</evidence>
<dbReference type="PANTHER" id="PTHR24567">
    <property type="entry name" value="CRP FAMILY TRANSCRIPTIONAL REGULATORY PROTEIN"/>
    <property type="match status" value="1"/>
</dbReference>
<dbReference type="CDD" id="cd00038">
    <property type="entry name" value="CAP_ED"/>
    <property type="match status" value="1"/>
</dbReference>
<evidence type="ECO:0000256" key="4">
    <source>
        <dbReference type="ARBA" id="ARBA00023015"/>
    </source>
</evidence>
<evidence type="ECO:0000256" key="7">
    <source>
        <dbReference type="ARBA" id="ARBA00023163"/>
    </source>
</evidence>
<dbReference type="GO" id="GO:0003700">
    <property type="term" value="F:DNA-binding transcription factor activity"/>
    <property type="evidence" value="ECO:0007669"/>
    <property type="project" value="TreeGrafter"/>
</dbReference>
<keyword evidence="4" id="KW-0805">Transcription regulation</keyword>
<evidence type="ECO:0000259" key="8">
    <source>
        <dbReference type="PROSITE" id="PS50042"/>
    </source>
</evidence>
<dbReference type="InterPro" id="IPR050397">
    <property type="entry name" value="Env_Response_Regulators"/>
</dbReference>
<keyword evidence="3" id="KW-1133">Transmembrane helix</keyword>
<feature type="domain" description="Cyclic nucleotide-binding" evidence="8">
    <location>
        <begin position="12"/>
        <end position="131"/>
    </location>
</feature>
<dbReference type="PROSITE" id="PS50042">
    <property type="entry name" value="CNMP_BINDING_3"/>
    <property type="match status" value="1"/>
</dbReference>
<dbReference type="PROSITE" id="PS51063">
    <property type="entry name" value="HTH_CRP_2"/>
    <property type="match status" value="1"/>
</dbReference>
<dbReference type="Gene3D" id="1.10.10.10">
    <property type="entry name" value="Winged helix-like DNA-binding domain superfamily/Winged helix DNA-binding domain"/>
    <property type="match status" value="1"/>
</dbReference>
<dbReference type="GO" id="GO:0003677">
    <property type="term" value="F:DNA binding"/>
    <property type="evidence" value="ECO:0007669"/>
    <property type="project" value="UniProtKB-KW"/>
</dbReference>
<dbReference type="InterPro" id="IPR012318">
    <property type="entry name" value="HTH_CRP"/>
</dbReference>
<accession>A0A7Z7MVG4</accession>
<name>A0A7Z7MVG4_9PROT</name>
<keyword evidence="11" id="KW-1185">Reference proteome</keyword>
<dbReference type="GO" id="GO:0005829">
    <property type="term" value="C:cytosol"/>
    <property type="evidence" value="ECO:0007669"/>
    <property type="project" value="TreeGrafter"/>
</dbReference>
<gene>
    <name evidence="10" type="ORF">SDENCHOL_20268</name>
</gene>